<feature type="transmembrane region" description="Helical" evidence="5">
    <location>
        <begin position="159"/>
        <end position="182"/>
    </location>
</feature>
<evidence type="ECO:0000256" key="4">
    <source>
        <dbReference type="ARBA" id="ARBA00023136"/>
    </source>
</evidence>
<dbReference type="EMBL" id="PGWX01000431">
    <property type="protein sequence ID" value="PPJ71182.1"/>
    <property type="molecule type" value="Genomic_DNA"/>
</dbReference>
<keyword evidence="4 5" id="KW-0472">Membrane</keyword>
<feature type="transmembrane region" description="Helical" evidence="5">
    <location>
        <begin position="202"/>
        <end position="223"/>
    </location>
</feature>
<dbReference type="RefSeq" id="WP_011275613.1">
    <property type="nucleotide sequence ID" value="NZ_BKAY01000003.1"/>
</dbReference>
<dbReference type="Proteomes" id="UP001269271">
    <property type="component" value="Unassembled WGS sequence"/>
</dbReference>
<feature type="transmembrane region" description="Helical" evidence="5">
    <location>
        <begin position="293"/>
        <end position="317"/>
    </location>
</feature>
<evidence type="ECO:0000256" key="1">
    <source>
        <dbReference type="ARBA" id="ARBA00004141"/>
    </source>
</evidence>
<evidence type="ECO:0000313" key="9">
    <source>
        <dbReference type="Proteomes" id="UP001269271"/>
    </source>
</evidence>
<dbReference type="GO" id="GO:0015086">
    <property type="term" value="F:cadmium ion transmembrane transporter activity"/>
    <property type="evidence" value="ECO:0007669"/>
    <property type="project" value="TreeGrafter"/>
</dbReference>
<dbReference type="GO" id="GO:0008168">
    <property type="term" value="F:methyltransferase activity"/>
    <property type="evidence" value="ECO:0007669"/>
    <property type="project" value="InterPro"/>
</dbReference>
<feature type="transmembrane region" description="Helical" evidence="5">
    <location>
        <begin position="29"/>
        <end position="47"/>
    </location>
</feature>
<dbReference type="GO" id="GO:0032259">
    <property type="term" value="P:methylation"/>
    <property type="evidence" value="ECO:0007669"/>
    <property type="project" value="InterPro"/>
</dbReference>
<feature type="transmembrane region" description="Helical" evidence="5">
    <location>
        <begin position="136"/>
        <end position="152"/>
    </location>
</feature>
<dbReference type="GeneID" id="93780717"/>
<organism evidence="7 8">
    <name type="scientific">Staphylococcus haemolyticus</name>
    <dbReference type="NCBI Taxonomy" id="1283"/>
    <lineage>
        <taxon>Bacteria</taxon>
        <taxon>Bacillati</taxon>
        <taxon>Bacillota</taxon>
        <taxon>Bacilli</taxon>
        <taxon>Bacillales</taxon>
        <taxon>Staphylococcaceae</taxon>
        <taxon>Staphylococcus</taxon>
    </lineage>
</organism>
<dbReference type="KEGG" id="shh:ShL2_01197"/>
<dbReference type="STRING" id="1283.ShL2_01197"/>
<feature type="transmembrane region" description="Helical" evidence="5">
    <location>
        <begin position="387"/>
        <end position="409"/>
    </location>
</feature>
<comment type="caution">
    <text evidence="7">The sequence shown here is derived from an EMBL/GenBank/DDBJ whole genome shotgun (WGS) entry which is preliminary data.</text>
</comment>
<dbReference type="GO" id="GO:0003676">
    <property type="term" value="F:nucleic acid binding"/>
    <property type="evidence" value="ECO:0007669"/>
    <property type="project" value="InterPro"/>
</dbReference>
<gene>
    <name evidence="7" type="ORF">CV019_12130</name>
    <name evidence="6" type="ORF">RO950_05425</name>
</gene>
<feature type="transmembrane region" description="Helical" evidence="5">
    <location>
        <begin position="329"/>
        <end position="346"/>
    </location>
</feature>
<dbReference type="GO" id="GO:0005384">
    <property type="term" value="F:manganese ion transmembrane transporter activity"/>
    <property type="evidence" value="ECO:0007669"/>
    <property type="project" value="TreeGrafter"/>
</dbReference>
<dbReference type="AlphaFoldDB" id="A0A2A1K8J5"/>
<evidence type="ECO:0000256" key="3">
    <source>
        <dbReference type="ARBA" id="ARBA00022989"/>
    </source>
</evidence>
<dbReference type="GO" id="GO:0034755">
    <property type="term" value="P:iron ion transmembrane transport"/>
    <property type="evidence" value="ECO:0007669"/>
    <property type="project" value="TreeGrafter"/>
</dbReference>
<dbReference type="Pfam" id="PF01566">
    <property type="entry name" value="Nramp"/>
    <property type="match status" value="1"/>
</dbReference>
<evidence type="ECO:0000256" key="5">
    <source>
        <dbReference type="SAM" id="Phobius"/>
    </source>
</evidence>
<comment type="subcellular location">
    <subcellularLocation>
        <location evidence="1">Membrane</location>
        <topology evidence="1">Multi-pass membrane protein</topology>
    </subcellularLocation>
</comment>
<feature type="transmembrane region" description="Helical" evidence="5">
    <location>
        <begin position="59"/>
        <end position="80"/>
    </location>
</feature>
<reference evidence="6 9" key="2">
    <citation type="submission" date="2023-08" db="EMBL/GenBank/DDBJ databases">
        <title>Genomic surveillance of Staphylococcus haemolyticus neonatal outbreak in southern France.</title>
        <authorList>
            <person name="Magnan C."/>
            <person name="Morsli M."/>
            <person name="Thiery B."/>
            <person name="Salipante F."/>
            <person name="Attar J."/>
            <person name="Massimo D.M."/>
            <person name="Ory J."/>
            <person name="Pantel A."/>
            <person name="Lavigne J.-P."/>
        </authorList>
    </citation>
    <scope>NUCLEOTIDE SEQUENCE [LARGE SCALE GENOMIC DNA]</scope>
    <source>
        <strain evidence="6 9">NSH026</strain>
    </source>
</reference>
<keyword evidence="3 5" id="KW-1133">Transmembrane helix</keyword>
<evidence type="ECO:0000313" key="8">
    <source>
        <dbReference type="Proteomes" id="UP000238153"/>
    </source>
</evidence>
<proteinExistence type="predicted"/>
<evidence type="ECO:0000256" key="2">
    <source>
        <dbReference type="ARBA" id="ARBA00022692"/>
    </source>
</evidence>
<evidence type="ECO:0000313" key="7">
    <source>
        <dbReference type="EMBL" id="PPJ71182.1"/>
    </source>
</evidence>
<dbReference type="InterPro" id="IPR001046">
    <property type="entry name" value="NRAMP_fam"/>
</dbReference>
<reference evidence="7 8" key="1">
    <citation type="submission" date="2017-11" db="EMBL/GenBank/DDBJ databases">
        <authorList>
            <person name="Founou R.C."/>
            <person name="Founou L."/>
            <person name="Allam M."/>
            <person name="Ismail A."/>
            <person name="Essack S.Y."/>
        </authorList>
    </citation>
    <scope>NUCLEOTIDE SEQUENCE [LARGE SCALE GENOMIC DNA]</scope>
    <source>
        <strain evidence="7 8">G811N2B1</strain>
    </source>
</reference>
<dbReference type="PANTHER" id="PTHR11706">
    <property type="entry name" value="SOLUTE CARRIER PROTEIN FAMILY 11 MEMBER"/>
    <property type="match status" value="1"/>
</dbReference>
<dbReference type="PROSITE" id="PS00092">
    <property type="entry name" value="N6_MTASE"/>
    <property type="match status" value="1"/>
</dbReference>
<keyword evidence="2 5" id="KW-0812">Transmembrane</keyword>
<feature type="transmembrane region" description="Helical" evidence="5">
    <location>
        <begin position="101"/>
        <end position="124"/>
    </location>
</feature>
<protein>
    <submittedName>
        <fullName evidence="7">Divalent metal cation transporter</fullName>
    </submittedName>
</protein>
<dbReference type="OMA" id="QTNVWRI"/>
<dbReference type="EMBL" id="JAVSOO010000010">
    <property type="protein sequence ID" value="MDT4286456.1"/>
    <property type="molecule type" value="Genomic_DNA"/>
</dbReference>
<name>A0A2A1K8J5_STAHA</name>
<dbReference type="Proteomes" id="UP000238153">
    <property type="component" value="Unassembled WGS sequence"/>
</dbReference>
<feature type="transmembrane region" description="Helical" evidence="5">
    <location>
        <begin position="352"/>
        <end position="375"/>
    </location>
</feature>
<keyword evidence="9" id="KW-1185">Reference proteome</keyword>
<sequence>MGENLNQNPNQEINPNEKEFKFTKNHRRLLYGSVFLMATSAIGPAFLTQTAVFTAEFYASFAFAILISIIIDIGAQINIWRVLVVTGLRGQEVSNKVMPGLGTLISILIAFGGLAFNIGNIAGAGLGLNAMFGLDIKWGAAITAIFSILIFVSKSGQKIMDVVSMILGVVMILVVAYVMVVSNPPYGDALVHTFAPEHPVKLILPIITLVGGTVGGYITFAGAHRLLDSGMKGKEFLPFVNRSAIAGILTTGIMRTLLFLAVLGVVVTGVTLSADNPPASVFQHAIGPIGKNIFGVVIFAAAMSSVIGSAYTSATFLKTLHKSLLTKNNLIVIIFIVVSTLIFLFIGKPISLLIIAGAINGWILPIILGAILIASRKKSIVGDYKHPTWMLIFGIVAVIVTIVTGIFSLQDLATLWKG</sequence>
<dbReference type="GO" id="GO:0005886">
    <property type="term" value="C:plasma membrane"/>
    <property type="evidence" value="ECO:0007669"/>
    <property type="project" value="TreeGrafter"/>
</dbReference>
<feature type="transmembrane region" description="Helical" evidence="5">
    <location>
        <begin position="244"/>
        <end position="273"/>
    </location>
</feature>
<accession>A0A2A1K8J5</accession>
<dbReference type="PANTHER" id="PTHR11706:SF2">
    <property type="entry name" value="TRANSPORTER PROTEIN"/>
    <property type="match status" value="1"/>
</dbReference>
<evidence type="ECO:0000313" key="6">
    <source>
        <dbReference type="EMBL" id="MDT4286456.1"/>
    </source>
</evidence>
<dbReference type="InterPro" id="IPR002052">
    <property type="entry name" value="DNA_methylase_N6_adenine_CS"/>
</dbReference>